<keyword evidence="2" id="KW-0378">Hydrolase</keyword>
<organism evidence="2 3">
    <name type="scientific">Protaetiibacter intestinalis</name>
    <dbReference type="NCBI Taxonomy" id="2419774"/>
    <lineage>
        <taxon>Bacteria</taxon>
        <taxon>Bacillati</taxon>
        <taxon>Actinomycetota</taxon>
        <taxon>Actinomycetes</taxon>
        <taxon>Micrococcales</taxon>
        <taxon>Microbacteriaceae</taxon>
        <taxon>Protaetiibacter</taxon>
    </lineage>
</organism>
<accession>A0A387B6R5</accession>
<gene>
    <name evidence="2" type="ORF">D7I47_07110</name>
</gene>
<sequence length="291" mass="31536">MGTVMPTVVDAASAVIRVADAVSPRLGARLAFDTFFSTSPRLREQPRDADVMRRAETGWLEVRGRRIPTYRWGEQGPVVVLVHGWRGRASQFASLIDPLREAGYRVVAFDAPGHGAAARGRTDVRDWLAALESLQWRHGRLRALVGHSFGGFASITAARHGIRADAVVSIAGTGTPAAFLGEFARMTRLRPATAARLEERFVRHLGETPVSFAERYDALAHPLPELLPLLLVHGTADRQLPAEASRLLQAAHPSAELLLLDGVGHTRVLSAPETRDAVLAHLARAAIPAHP</sequence>
<evidence type="ECO:0000313" key="3">
    <source>
        <dbReference type="Proteomes" id="UP000278886"/>
    </source>
</evidence>
<dbReference type="InterPro" id="IPR050228">
    <property type="entry name" value="Carboxylesterase_BioH"/>
</dbReference>
<dbReference type="KEGG" id="lyd:D7I47_07110"/>
<evidence type="ECO:0000259" key="1">
    <source>
        <dbReference type="Pfam" id="PF12697"/>
    </source>
</evidence>
<dbReference type="SUPFAM" id="SSF53474">
    <property type="entry name" value="alpha/beta-Hydrolases"/>
    <property type="match status" value="1"/>
</dbReference>
<evidence type="ECO:0000313" key="2">
    <source>
        <dbReference type="EMBL" id="AYF98043.1"/>
    </source>
</evidence>
<dbReference type="PANTHER" id="PTHR43194:SF5">
    <property type="entry name" value="PIMELOYL-[ACYL-CARRIER PROTEIN] METHYL ESTER ESTERASE"/>
    <property type="match status" value="1"/>
</dbReference>
<dbReference type="PRINTS" id="PR00111">
    <property type="entry name" value="ABHYDROLASE"/>
</dbReference>
<proteinExistence type="predicted"/>
<dbReference type="EMBL" id="CP032630">
    <property type="protein sequence ID" value="AYF98043.1"/>
    <property type="molecule type" value="Genomic_DNA"/>
</dbReference>
<dbReference type="GO" id="GO:0016787">
    <property type="term" value="F:hydrolase activity"/>
    <property type="evidence" value="ECO:0007669"/>
    <property type="project" value="UniProtKB-KW"/>
</dbReference>
<keyword evidence="3" id="KW-1185">Reference proteome</keyword>
<protein>
    <submittedName>
        <fullName evidence="2">Alpha/beta fold hydrolase</fullName>
    </submittedName>
</protein>
<feature type="domain" description="AB hydrolase-1" evidence="1">
    <location>
        <begin position="79"/>
        <end position="273"/>
    </location>
</feature>
<reference evidence="3" key="1">
    <citation type="submission" date="2018-09" db="EMBL/GenBank/DDBJ databases">
        <title>Genome sequencing of strain 2DFWR-13.</title>
        <authorList>
            <person name="Heo J."/>
            <person name="Kim S.-J."/>
            <person name="Kwon S.-W."/>
        </authorList>
    </citation>
    <scope>NUCLEOTIDE SEQUENCE [LARGE SCALE GENOMIC DNA]</scope>
    <source>
        <strain evidence="3">2DFWR-13</strain>
    </source>
</reference>
<dbReference type="Proteomes" id="UP000278886">
    <property type="component" value="Chromosome"/>
</dbReference>
<name>A0A387B6R5_9MICO</name>
<dbReference type="AlphaFoldDB" id="A0A387B6R5"/>
<dbReference type="InterPro" id="IPR029058">
    <property type="entry name" value="AB_hydrolase_fold"/>
</dbReference>
<dbReference type="PANTHER" id="PTHR43194">
    <property type="entry name" value="HYDROLASE ALPHA/BETA FOLD FAMILY"/>
    <property type="match status" value="1"/>
</dbReference>
<dbReference type="InterPro" id="IPR000073">
    <property type="entry name" value="AB_hydrolase_1"/>
</dbReference>
<dbReference type="Pfam" id="PF12697">
    <property type="entry name" value="Abhydrolase_6"/>
    <property type="match status" value="1"/>
</dbReference>
<dbReference type="Gene3D" id="3.40.50.1820">
    <property type="entry name" value="alpha/beta hydrolase"/>
    <property type="match status" value="1"/>
</dbReference>